<dbReference type="PANTHER" id="PTHR24296">
    <property type="entry name" value="CYTOCHROME P450"/>
    <property type="match status" value="1"/>
</dbReference>
<evidence type="ECO:0000256" key="5">
    <source>
        <dbReference type="ARBA" id="ARBA00022989"/>
    </source>
</evidence>
<evidence type="ECO:0000256" key="7">
    <source>
        <dbReference type="ARBA" id="ARBA00023004"/>
    </source>
</evidence>
<dbReference type="CDD" id="cd11064">
    <property type="entry name" value="CYP86A"/>
    <property type="match status" value="1"/>
</dbReference>
<dbReference type="EC" id="1.14.19.50" evidence="9"/>
<dbReference type="OrthoDB" id="1470350at2759"/>
<dbReference type="PRINTS" id="PR00463">
    <property type="entry name" value="EP450I"/>
</dbReference>
<comment type="cofactor">
    <cofactor evidence="12">
        <name>heme</name>
        <dbReference type="ChEBI" id="CHEBI:30413"/>
    </cofactor>
</comment>
<dbReference type="Gene3D" id="1.10.630.10">
    <property type="entry name" value="Cytochrome P450"/>
    <property type="match status" value="1"/>
</dbReference>
<dbReference type="InterPro" id="IPR036396">
    <property type="entry name" value="Cyt_P450_sf"/>
</dbReference>
<keyword evidence="13" id="KW-0503">Monooxygenase</keyword>
<dbReference type="GO" id="GO:0005506">
    <property type="term" value="F:iron ion binding"/>
    <property type="evidence" value="ECO:0007669"/>
    <property type="project" value="InterPro"/>
</dbReference>
<evidence type="ECO:0000256" key="11">
    <source>
        <dbReference type="ARBA" id="ARBA00049170"/>
    </source>
</evidence>
<protein>
    <recommendedName>
        <fullName evidence="9">noroxomaritidine synthase</fullName>
        <ecNumber evidence="9">1.14.19.50</ecNumber>
    </recommendedName>
</protein>
<dbReference type="GO" id="GO:0004497">
    <property type="term" value="F:monooxygenase activity"/>
    <property type="evidence" value="ECO:0007669"/>
    <property type="project" value="UniProtKB-KW"/>
</dbReference>
<proteinExistence type="inferred from homology"/>
<evidence type="ECO:0000313" key="15">
    <source>
        <dbReference type="Proteomes" id="UP000236161"/>
    </source>
</evidence>
<evidence type="ECO:0000256" key="13">
    <source>
        <dbReference type="RuleBase" id="RU000461"/>
    </source>
</evidence>
<dbReference type="SUPFAM" id="SSF48264">
    <property type="entry name" value="Cytochrome P450"/>
    <property type="match status" value="1"/>
</dbReference>
<reference evidence="14 15" key="1">
    <citation type="journal article" date="2017" name="Nature">
        <title>The Apostasia genome and the evolution of orchids.</title>
        <authorList>
            <person name="Zhang G.Q."/>
            <person name="Liu K.W."/>
            <person name="Li Z."/>
            <person name="Lohaus R."/>
            <person name="Hsiao Y.Y."/>
            <person name="Niu S.C."/>
            <person name="Wang J.Y."/>
            <person name="Lin Y.C."/>
            <person name="Xu Q."/>
            <person name="Chen L.J."/>
            <person name="Yoshida K."/>
            <person name="Fujiwara S."/>
            <person name="Wang Z.W."/>
            <person name="Zhang Y.Q."/>
            <person name="Mitsuda N."/>
            <person name="Wang M."/>
            <person name="Liu G.H."/>
            <person name="Pecoraro L."/>
            <person name="Huang H.X."/>
            <person name="Xiao X.J."/>
            <person name="Lin M."/>
            <person name="Wu X.Y."/>
            <person name="Wu W.L."/>
            <person name="Chen Y.Y."/>
            <person name="Chang S.B."/>
            <person name="Sakamoto S."/>
            <person name="Ohme-Takagi M."/>
            <person name="Yagi M."/>
            <person name="Zeng S.J."/>
            <person name="Shen C.Y."/>
            <person name="Yeh C.M."/>
            <person name="Luo Y.B."/>
            <person name="Tsai W.C."/>
            <person name="Van de Peer Y."/>
            <person name="Liu Z.J."/>
        </authorList>
    </citation>
    <scope>NUCLEOTIDE SEQUENCE [LARGE SCALE GENOMIC DNA]</scope>
    <source>
        <strain evidence="15">cv. Shenzhen</strain>
        <tissue evidence="14">Stem</tissue>
    </source>
</reference>
<comment type="catalytic activity">
    <reaction evidence="11">
        <text>4'-O-methylnorbelladine + reduced [NADPH--hemoprotein reductase] + O2 = (10bR,4aS)-noroxomaritidine + oxidized [NADPH--hemoprotein reductase] + 2 H2O + H(+)</text>
        <dbReference type="Rhea" id="RHEA:51260"/>
        <dbReference type="Rhea" id="RHEA-COMP:11964"/>
        <dbReference type="Rhea" id="RHEA-COMP:11965"/>
        <dbReference type="ChEBI" id="CHEBI:15377"/>
        <dbReference type="ChEBI" id="CHEBI:15378"/>
        <dbReference type="ChEBI" id="CHEBI:15379"/>
        <dbReference type="ChEBI" id="CHEBI:57618"/>
        <dbReference type="ChEBI" id="CHEBI:58210"/>
        <dbReference type="ChEBI" id="CHEBI:133993"/>
        <dbReference type="ChEBI" id="CHEBI:133995"/>
        <dbReference type="EC" id="1.14.19.50"/>
    </reaction>
</comment>
<keyword evidence="6 13" id="KW-0560">Oxidoreductase</keyword>
<feature type="binding site" description="axial binding residue" evidence="12">
    <location>
        <position position="346"/>
    </location>
    <ligand>
        <name>heme</name>
        <dbReference type="ChEBI" id="CHEBI:30413"/>
    </ligand>
    <ligandPart>
        <name>Fe</name>
        <dbReference type="ChEBI" id="CHEBI:18248"/>
    </ligandPart>
</feature>
<accession>A0A2H9ZWK8</accession>
<keyword evidence="3" id="KW-0812">Transmembrane</keyword>
<evidence type="ECO:0000256" key="2">
    <source>
        <dbReference type="ARBA" id="ARBA00010617"/>
    </source>
</evidence>
<dbReference type="GO" id="GO:0006629">
    <property type="term" value="P:lipid metabolic process"/>
    <property type="evidence" value="ECO:0007669"/>
    <property type="project" value="UniProtKB-ARBA"/>
</dbReference>
<comment type="catalytic activity">
    <reaction evidence="10">
        <text>4'-O-methylnorbelladine + reduced [NADPH--hemoprotein reductase] + O2 = (10bS,4aR)-noroxomaritidine + oxidized [NADPH--hemoprotein reductase] + 2 H2O + H(+)</text>
        <dbReference type="Rhea" id="RHEA:51264"/>
        <dbReference type="Rhea" id="RHEA-COMP:11964"/>
        <dbReference type="Rhea" id="RHEA-COMP:11965"/>
        <dbReference type="ChEBI" id="CHEBI:15377"/>
        <dbReference type="ChEBI" id="CHEBI:15378"/>
        <dbReference type="ChEBI" id="CHEBI:15379"/>
        <dbReference type="ChEBI" id="CHEBI:57618"/>
        <dbReference type="ChEBI" id="CHEBI:58210"/>
        <dbReference type="ChEBI" id="CHEBI:133993"/>
        <dbReference type="ChEBI" id="CHEBI:133996"/>
        <dbReference type="EC" id="1.14.19.50"/>
    </reaction>
</comment>
<evidence type="ECO:0000256" key="4">
    <source>
        <dbReference type="ARBA" id="ARBA00022723"/>
    </source>
</evidence>
<dbReference type="GO" id="GO:0016705">
    <property type="term" value="F:oxidoreductase activity, acting on paired donors, with incorporation or reduction of molecular oxygen"/>
    <property type="evidence" value="ECO:0007669"/>
    <property type="project" value="InterPro"/>
</dbReference>
<gene>
    <name evidence="14" type="primary">CYP704C1</name>
    <name evidence="14" type="ORF">AXF42_Ash014467</name>
</gene>
<dbReference type="STRING" id="1088818.A0A2H9ZWK8"/>
<keyword evidence="12 13" id="KW-0349">Heme</keyword>
<evidence type="ECO:0000256" key="10">
    <source>
        <dbReference type="ARBA" id="ARBA00048529"/>
    </source>
</evidence>
<dbReference type="PRINTS" id="PR00385">
    <property type="entry name" value="P450"/>
</dbReference>
<organism evidence="14 15">
    <name type="scientific">Apostasia shenzhenica</name>
    <dbReference type="NCBI Taxonomy" id="1088818"/>
    <lineage>
        <taxon>Eukaryota</taxon>
        <taxon>Viridiplantae</taxon>
        <taxon>Streptophyta</taxon>
        <taxon>Embryophyta</taxon>
        <taxon>Tracheophyta</taxon>
        <taxon>Spermatophyta</taxon>
        <taxon>Magnoliopsida</taxon>
        <taxon>Liliopsida</taxon>
        <taxon>Asparagales</taxon>
        <taxon>Orchidaceae</taxon>
        <taxon>Apostasioideae</taxon>
        <taxon>Apostasia</taxon>
    </lineage>
</organism>
<dbReference type="GO" id="GO:0020037">
    <property type="term" value="F:heme binding"/>
    <property type="evidence" value="ECO:0007669"/>
    <property type="project" value="InterPro"/>
</dbReference>
<evidence type="ECO:0000256" key="1">
    <source>
        <dbReference type="ARBA" id="ARBA00004167"/>
    </source>
</evidence>
<keyword evidence="5" id="KW-1133">Transmembrane helix</keyword>
<sequence>MKELFGDGIFTVDGEKWRHQRKLASYEFSTKVLRDFSSVVFRAKAVNLAKKIEQAARISASVDIQDLFMKATLDSIFKVGFGFKLDTLSGSDELGSSFSKAFDDSNHIVFWRYSDIFWEAKRYFNIGREKQLKRNLRVIDEFVFQLINRKREQMNSGTVEKTKEDILSRFVLASKNDSEMTDRYLRDIILNFLIAGKDTTANTLSWFFYMLCRNPLVQENVVVEIDDLTASDNRDDCSIDEFMLNLTEKVVDRMHYLHAALTETLRLFPAIPVDGKVAEEDDVLPDGFKVKKGDGINYLTYAMGRMSFLWGDDAEEFRPERWIEKGTFQAKSPFKFVSFNAGPRICLGKEFAYRQMKILAATLLHFFKFKLKDESYIAAYKTMFTLHMDHGLAVIPIPRFS</sequence>
<dbReference type="Pfam" id="PF00067">
    <property type="entry name" value="p450"/>
    <property type="match status" value="1"/>
</dbReference>
<keyword evidence="8" id="KW-0472">Membrane</keyword>
<dbReference type="EMBL" id="KZ453102">
    <property type="protein sequence ID" value="PKA47690.1"/>
    <property type="molecule type" value="Genomic_DNA"/>
</dbReference>
<keyword evidence="4 12" id="KW-0479">Metal-binding</keyword>
<keyword evidence="7 12" id="KW-0408">Iron</keyword>
<dbReference type="InterPro" id="IPR001128">
    <property type="entry name" value="Cyt_P450"/>
</dbReference>
<dbReference type="InterPro" id="IPR002401">
    <property type="entry name" value="Cyt_P450_E_grp-I"/>
</dbReference>
<evidence type="ECO:0000256" key="9">
    <source>
        <dbReference type="ARBA" id="ARBA00039071"/>
    </source>
</evidence>
<dbReference type="Proteomes" id="UP000236161">
    <property type="component" value="Unassembled WGS sequence"/>
</dbReference>
<name>A0A2H9ZWK8_9ASPA</name>
<evidence type="ECO:0000256" key="3">
    <source>
        <dbReference type="ARBA" id="ARBA00022692"/>
    </source>
</evidence>
<comment type="subcellular location">
    <subcellularLocation>
        <location evidence="1">Membrane</location>
        <topology evidence="1">Single-pass membrane protein</topology>
    </subcellularLocation>
</comment>
<evidence type="ECO:0000256" key="12">
    <source>
        <dbReference type="PIRSR" id="PIRSR602401-1"/>
    </source>
</evidence>
<comment type="similarity">
    <text evidence="2 13">Belongs to the cytochrome P450 family.</text>
</comment>
<dbReference type="AlphaFoldDB" id="A0A2H9ZWK8"/>
<evidence type="ECO:0000313" key="14">
    <source>
        <dbReference type="EMBL" id="PKA47690.1"/>
    </source>
</evidence>
<keyword evidence="15" id="KW-1185">Reference proteome</keyword>
<dbReference type="InterPro" id="IPR017972">
    <property type="entry name" value="Cyt_P450_CS"/>
</dbReference>
<evidence type="ECO:0000256" key="6">
    <source>
        <dbReference type="ARBA" id="ARBA00023002"/>
    </source>
</evidence>
<dbReference type="PROSITE" id="PS00086">
    <property type="entry name" value="CYTOCHROME_P450"/>
    <property type="match status" value="1"/>
</dbReference>
<dbReference type="GO" id="GO:0016020">
    <property type="term" value="C:membrane"/>
    <property type="evidence" value="ECO:0007669"/>
    <property type="project" value="UniProtKB-SubCell"/>
</dbReference>
<evidence type="ECO:0000256" key="8">
    <source>
        <dbReference type="ARBA" id="ARBA00023136"/>
    </source>
</evidence>